<keyword evidence="10" id="KW-0325">Glycoprotein</keyword>
<dbReference type="GO" id="GO:0008378">
    <property type="term" value="F:galactosyltransferase activity"/>
    <property type="evidence" value="ECO:0007669"/>
    <property type="project" value="TreeGrafter"/>
</dbReference>
<evidence type="ECO:0000256" key="1">
    <source>
        <dbReference type="ARBA" id="ARBA00004606"/>
    </source>
</evidence>
<feature type="domain" description="Galactosyltransferase N-terminal" evidence="12">
    <location>
        <begin position="39"/>
        <end position="171"/>
    </location>
</feature>
<comment type="similarity">
    <text evidence="3">Belongs to the glycosyltransferase 7 family.</text>
</comment>
<evidence type="ECO:0000256" key="6">
    <source>
        <dbReference type="ARBA" id="ARBA00022692"/>
    </source>
</evidence>
<dbReference type="OrthoDB" id="10038994at2759"/>
<protein>
    <submittedName>
        <fullName evidence="13">B4GALT2 protein</fullName>
    </submittedName>
</protein>
<evidence type="ECO:0000256" key="3">
    <source>
        <dbReference type="ARBA" id="ARBA00005735"/>
    </source>
</evidence>
<evidence type="ECO:0000256" key="4">
    <source>
        <dbReference type="ARBA" id="ARBA00022676"/>
    </source>
</evidence>
<feature type="domain" description="Galactosyltransferase C-terminal" evidence="11">
    <location>
        <begin position="176"/>
        <end position="253"/>
    </location>
</feature>
<keyword evidence="5" id="KW-0808">Transferase</keyword>
<evidence type="ECO:0000256" key="5">
    <source>
        <dbReference type="ARBA" id="ARBA00022679"/>
    </source>
</evidence>
<sequence>MPPSERSVPFVDLDIKEANHASFQGEFGSTRTAGTLDPCPAKPASLRGRLKVNVNIVPNMNETTRENLDVRLGGKWRPPNCTARQKVAIVIPFRDREEHLQQLLSHLHPILQRQQLDYGVYVVEQYGNGTFNKAMLMNIAYVLALTEDDFRCFIFHDVDLLSEDDRNLYTCADRPKHLSVAVNTLKYRLPYDDIFGGVVALSADQFRRVNGFSNLYWGWGSEDDDMSRRVRMSGWKIVRPPAHIARFKMIPHKKRQPAAAK</sequence>
<dbReference type="PANTHER" id="PTHR19300:SF57">
    <property type="entry name" value="BETA-1,4-N-ACETYLGALACTOSAMINYLTRANSFERASE"/>
    <property type="match status" value="1"/>
</dbReference>
<evidence type="ECO:0000313" key="13">
    <source>
        <dbReference type="EMBL" id="CAH1225383.1"/>
    </source>
</evidence>
<accession>A0A8J9VWV8</accession>
<dbReference type="AlphaFoldDB" id="A0A8J9VWV8"/>
<organism evidence="13 14">
    <name type="scientific">Branchiostoma lanceolatum</name>
    <name type="common">Common lancelet</name>
    <name type="synonym">Amphioxus lanceolatum</name>
    <dbReference type="NCBI Taxonomy" id="7740"/>
    <lineage>
        <taxon>Eukaryota</taxon>
        <taxon>Metazoa</taxon>
        <taxon>Chordata</taxon>
        <taxon>Cephalochordata</taxon>
        <taxon>Leptocardii</taxon>
        <taxon>Amphioxiformes</taxon>
        <taxon>Branchiostomatidae</taxon>
        <taxon>Branchiostoma</taxon>
    </lineage>
</organism>
<evidence type="ECO:0000256" key="9">
    <source>
        <dbReference type="ARBA" id="ARBA00023136"/>
    </source>
</evidence>
<evidence type="ECO:0000256" key="2">
    <source>
        <dbReference type="ARBA" id="ARBA00004922"/>
    </source>
</evidence>
<keyword evidence="9" id="KW-0472">Membrane</keyword>
<dbReference type="Pfam" id="PF02709">
    <property type="entry name" value="Glyco_transf_7C"/>
    <property type="match status" value="1"/>
</dbReference>
<dbReference type="PANTHER" id="PTHR19300">
    <property type="entry name" value="BETA-1,4-GALACTOSYLTRANSFERASE"/>
    <property type="match status" value="1"/>
</dbReference>
<dbReference type="PRINTS" id="PR02050">
    <property type="entry name" value="B14GALTRFASE"/>
</dbReference>
<comment type="subcellular location">
    <subcellularLocation>
        <location evidence="1">Membrane</location>
        <topology evidence="1">Single-pass type II membrane protein</topology>
    </subcellularLocation>
</comment>
<keyword evidence="7" id="KW-0735">Signal-anchor</keyword>
<proteinExistence type="inferred from homology"/>
<evidence type="ECO:0000259" key="12">
    <source>
        <dbReference type="Pfam" id="PF13733"/>
    </source>
</evidence>
<dbReference type="InterPro" id="IPR027995">
    <property type="entry name" value="Galactosyl_T_N"/>
</dbReference>
<name>A0A8J9VWV8_BRALA</name>
<dbReference type="CDD" id="cd00899">
    <property type="entry name" value="b4GalT"/>
    <property type="match status" value="1"/>
</dbReference>
<keyword evidence="6" id="KW-0812">Transmembrane</keyword>
<dbReference type="InterPro" id="IPR003859">
    <property type="entry name" value="Galactosyl_T"/>
</dbReference>
<evidence type="ECO:0000313" key="14">
    <source>
        <dbReference type="Proteomes" id="UP000838412"/>
    </source>
</evidence>
<dbReference type="Pfam" id="PF13733">
    <property type="entry name" value="Glyco_transf_7N"/>
    <property type="match status" value="1"/>
</dbReference>
<dbReference type="InterPro" id="IPR027791">
    <property type="entry name" value="Galactosyl_T_C"/>
</dbReference>
<keyword evidence="14" id="KW-1185">Reference proteome</keyword>
<evidence type="ECO:0000256" key="8">
    <source>
        <dbReference type="ARBA" id="ARBA00022989"/>
    </source>
</evidence>
<evidence type="ECO:0000256" key="7">
    <source>
        <dbReference type="ARBA" id="ARBA00022968"/>
    </source>
</evidence>
<dbReference type="GO" id="GO:0005975">
    <property type="term" value="P:carbohydrate metabolic process"/>
    <property type="evidence" value="ECO:0007669"/>
    <property type="project" value="InterPro"/>
</dbReference>
<dbReference type="Gene3D" id="3.90.550.10">
    <property type="entry name" value="Spore Coat Polysaccharide Biosynthesis Protein SpsA, Chain A"/>
    <property type="match status" value="1"/>
</dbReference>
<evidence type="ECO:0000259" key="11">
    <source>
        <dbReference type="Pfam" id="PF02709"/>
    </source>
</evidence>
<dbReference type="SUPFAM" id="SSF53448">
    <property type="entry name" value="Nucleotide-diphospho-sugar transferases"/>
    <property type="match status" value="1"/>
</dbReference>
<dbReference type="EMBL" id="OV696686">
    <property type="protein sequence ID" value="CAH1225383.1"/>
    <property type="molecule type" value="Genomic_DNA"/>
</dbReference>
<evidence type="ECO:0000256" key="10">
    <source>
        <dbReference type="ARBA" id="ARBA00023180"/>
    </source>
</evidence>
<gene>
    <name evidence="13" type="primary">B4GALT2</name>
    <name evidence="13" type="ORF">BLAG_LOCUS146</name>
</gene>
<keyword evidence="4" id="KW-0328">Glycosyltransferase</keyword>
<dbReference type="InterPro" id="IPR029044">
    <property type="entry name" value="Nucleotide-diphossugar_trans"/>
</dbReference>
<dbReference type="UniPathway" id="UPA00378"/>
<reference evidence="13" key="1">
    <citation type="submission" date="2022-01" db="EMBL/GenBank/DDBJ databases">
        <authorList>
            <person name="Braso-Vives M."/>
        </authorList>
    </citation>
    <scope>NUCLEOTIDE SEQUENCE</scope>
</reference>
<comment type="pathway">
    <text evidence="2">Protein modification; protein glycosylation.</text>
</comment>
<dbReference type="GO" id="GO:0016020">
    <property type="term" value="C:membrane"/>
    <property type="evidence" value="ECO:0007669"/>
    <property type="project" value="UniProtKB-SubCell"/>
</dbReference>
<dbReference type="GO" id="GO:0005794">
    <property type="term" value="C:Golgi apparatus"/>
    <property type="evidence" value="ECO:0007669"/>
    <property type="project" value="TreeGrafter"/>
</dbReference>
<dbReference type="Proteomes" id="UP000838412">
    <property type="component" value="Chromosome 1"/>
</dbReference>
<keyword evidence="8" id="KW-1133">Transmembrane helix</keyword>